<dbReference type="GO" id="GO:0005524">
    <property type="term" value="F:ATP binding"/>
    <property type="evidence" value="ECO:0007669"/>
    <property type="project" value="UniProtKB-KW"/>
</dbReference>
<dbReference type="InterPro" id="IPR050763">
    <property type="entry name" value="ABC_transporter_ATP-binding"/>
</dbReference>
<evidence type="ECO:0000256" key="5">
    <source>
        <dbReference type="ARBA" id="ARBA00022840"/>
    </source>
</evidence>
<gene>
    <name evidence="7" type="ORF">ENK44_10705</name>
</gene>
<reference evidence="7" key="1">
    <citation type="journal article" date="2020" name="mSystems">
        <title>Genome- and Community-Level Interaction Insights into Carbon Utilization and Element Cycling Functions of Hydrothermarchaeota in Hydrothermal Sediment.</title>
        <authorList>
            <person name="Zhou Z."/>
            <person name="Liu Y."/>
            <person name="Xu W."/>
            <person name="Pan J."/>
            <person name="Luo Z.H."/>
            <person name="Li M."/>
        </authorList>
    </citation>
    <scope>NUCLEOTIDE SEQUENCE [LARGE SCALE GENOMIC DNA]</scope>
    <source>
        <strain evidence="7">HyVt-577</strain>
    </source>
</reference>
<keyword evidence="5 7" id="KW-0067">ATP-binding</keyword>
<name>A0A7V4WV96_CALAY</name>
<evidence type="ECO:0000256" key="1">
    <source>
        <dbReference type="ARBA" id="ARBA00005417"/>
    </source>
</evidence>
<dbReference type="PROSITE" id="PS00211">
    <property type="entry name" value="ABC_TRANSPORTER_1"/>
    <property type="match status" value="1"/>
</dbReference>
<dbReference type="SMART" id="SM00382">
    <property type="entry name" value="AAA"/>
    <property type="match status" value="1"/>
</dbReference>
<dbReference type="SUPFAM" id="SSF52540">
    <property type="entry name" value="P-loop containing nucleoside triphosphate hydrolases"/>
    <property type="match status" value="1"/>
</dbReference>
<dbReference type="InterPro" id="IPR003439">
    <property type="entry name" value="ABC_transporter-like_ATP-bd"/>
</dbReference>
<dbReference type="InterPro" id="IPR003593">
    <property type="entry name" value="AAA+_ATPase"/>
</dbReference>
<dbReference type="GO" id="GO:0016887">
    <property type="term" value="F:ATP hydrolysis activity"/>
    <property type="evidence" value="ECO:0007669"/>
    <property type="project" value="InterPro"/>
</dbReference>
<proteinExistence type="inferred from homology"/>
<protein>
    <submittedName>
        <fullName evidence="7">ATP-binding cassette domain-containing protein</fullName>
    </submittedName>
</protein>
<dbReference type="Gene3D" id="3.40.50.300">
    <property type="entry name" value="P-loop containing nucleotide triphosphate hydrolases"/>
    <property type="match status" value="1"/>
</dbReference>
<dbReference type="PANTHER" id="PTHR42711">
    <property type="entry name" value="ABC TRANSPORTER ATP-BINDING PROTEIN"/>
    <property type="match status" value="1"/>
</dbReference>
<dbReference type="PROSITE" id="PS50893">
    <property type="entry name" value="ABC_TRANSPORTER_2"/>
    <property type="match status" value="1"/>
</dbReference>
<dbReference type="Proteomes" id="UP000885779">
    <property type="component" value="Unassembled WGS sequence"/>
</dbReference>
<dbReference type="EMBL" id="DRQG01000100">
    <property type="protein sequence ID" value="HGY56164.1"/>
    <property type="molecule type" value="Genomic_DNA"/>
</dbReference>
<evidence type="ECO:0000256" key="3">
    <source>
        <dbReference type="ARBA" id="ARBA00022458"/>
    </source>
</evidence>
<dbReference type="InterPro" id="IPR027417">
    <property type="entry name" value="P-loop_NTPase"/>
</dbReference>
<dbReference type="InterPro" id="IPR017871">
    <property type="entry name" value="ABC_transporter-like_CS"/>
</dbReference>
<accession>A0A7V4WV96</accession>
<dbReference type="PANTHER" id="PTHR42711:SF5">
    <property type="entry name" value="ABC TRANSPORTER ATP-BINDING PROTEIN NATA"/>
    <property type="match status" value="1"/>
</dbReference>
<evidence type="ECO:0000259" key="6">
    <source>
        <dbReference type="PROSITE" id="PS50893"/>
    </source>
</evidence>
<keyword evidence="3" id="KW-0536">Nodulation</keyword>
<dbReference type="InterPro" id="IPR025302">
    <property type="entry name" value="DrrA1/2-like_C"/>
</dbReference>
<evidence type="ECO:0000313" key="7">
    <source>
        <dbReference type="EMBL" id="HGY56164.1"/>
    </source>
</evidence>
<comment type="similarity">
    <text evidence="1">Belongs to the ABC transporter superfamily.</text>
</comment>
<comment type="caution">
    <text evidence="7">The sequence shown here is derived from an EMBL/GenBank/DDBJ whole genome shotgun (WGS) entry which is preliminary data.</text>
</comment>
<evidence type="ECO:0000256" key="4">
    <source>
        <dbReference type="ARBA" id="ARBA00022741"/>
    </source>
</evidence>
<sequence length="305" mass="35016">MEEKLLEVQEVSKSFGEQQVIDKLSFRVKGGETFGLLGPNGAGKTTMMRMIMNIIRPDSGAILYNGEERRKIKGLHFGYLPEERGLYPRATVLEMLVYFGTLNNMARRKAEVEAIRYLDRLGMVEFTDSRVNQLSKGMQQKVQFVAAFLHDPDVLILDEPFAGLDPINQVVLQEILTEYKKKKRILIISTHQMEQAEKMCDHICLINQARVILDGRLSDLKKKYRENAYLIESDSPMDYLHEMKGIKILEEKNNAYKFAITDRSMTITSFFGLIKGKVKIRKFEIVEPSLHDIFIKMVQKESAGA</sequence>
<dbReference type="Pfam" id="PF00005">
    <property type="entry name" value="ABC_tran"/>
    <property type="match status" value="1"/>
</dbReference>
<evidence type="ECO:0000256" key="2">
    <source>
        <dbReference type="ARBA" id="ARBA00022448"/>
    </source>
</evidence>
<feature type="domain" description="ABC transporter" evidence="6">
    <location>
        <begin position="6"/>
        <end position="233"/>
    </location>
</feature>
<dbReference type="Pfam" id="PF13732">
    <property type="entry name" value="DrrA1-3_C"/>
    <property type="match status" value="1"/>
</dbReference>
<keyword evidence="4" id="KW-0547">Nucleotide-binding</keyword>
<organism evidence="7">
    <name type="scientific">Caldithrix abyssi</name>
    <dbReference type="NCBI Taxonomy" id="187145"/>
    <lineage>
        <taxon>Bacteria</taxon>
        <taxon>Pseudomonadati</taxon>
        <taxon>Calditrichota</taxon>
        <taxon>Calditrichia</taxon>
        <taxon>Calditrichales</taxon>
        <taxon>Calditrichaceae</taxon>
        <taxon>Caldithrix</taxon>
    </lineage>
</organism>
<dbReference type="AlphaFoldDB" id="A0A7V4WV96"/>
<keyword evidence="2" id="KW-0813">Transport</keyword>